<dbReference type="EMBL" id="JAMXLR010000076">
    <property type="protein sequence ID" value="MCO6046545.1"/>
    <property type="molecule type" value="Genomic_DNA"/>
</dbReference>
<proteinExistence type="predicted"/>
<dbReference type="Proteomes" id="UP001155241">
    <property type="component" value="Unassembled WGS sequence"/>
</dbReference>
<dbReference type="PANTHER" id="PTHR34595">
    <property type="entry name" value="BLR5612 PROTEIN"/>
    <property type="match status" value="1"/>
</dbReference>
<dbReference type="InterPro" id="IPR025841">
    <property type="entry name" value="CP_ATPgrasp_2"/>
</dbReference>
<sequence length="864" mass="96032">MQSQQQSTVGPPTGPSVAPPTGTDNLFAGYQAEAGRFDELTSPDGRRRPGWDKFSQLLNTMGASEFTRRWEHSQHLIYENGVSYSAYGDPEDNARPWDLDALPMLIDEAEWKHVSAGIAQRAEVLQLTLGDLLGPQRLIKDGVLPAELLFGHPGFRLPFHSQTPPGGSYLPFYAADLGRSPDGRWWVLADRTEAPSGIGFALENRVVISRMLPDVFRSMNVQRLAPFFIQFKEKVRELSPHGEENPRIAIYTRGPKHENYFEDAYLARYLGYTLVEGDDLAIRENRVWLKTLDGLLPIHVLVRRPNSEACDPLEFSDESTLGVAGLLNSSRDGEVSVINPLGSGLVESPAFMAFLPRLCRFFLNQDPILPGVATWWCGEAPSLDRVLSNPQQLVVSQAYRSRGTGYDADKQLNSVLPSELADRIRSHPTRFVAQERLKLSTVPTWDQGTAGTAHMVLRSFAVATGDSYSVLPGGLARTSDASSPPPLAIPASKGSKDAWVLSSQPVDHVTLLSTKEEAIEIRRTATELPSRVADNIFWLGRQIERADASARQLRTFVLRLTSEMAVGPTAVPTGLLRALASQGQIEPDFALEDIRHHMPQLEEALPDLVFDREQVGSIRSVLNNMFRTASLVRDRLSTDSWRVLVRIDQTFCVPKDGPLDLTDLLSMLNRLVVQLAAIEGMCLESMTRSHVFRFLELGRRLERALQTVGLLQSCLIDSPPPSSEVLDALLEIADSVMTYRSRYRANLQLSAVVDLLLTDESNPRSIAYQLLTVEKVSKQLPGEDYPAGYLPHERLILSMVHAVRMVDVMGTCEAYSVGEQQRLAELLETLDQDLQNLSRELSLRYLVHAGPARRMSSTAEKRVS</sequence>
<dbReference type="InterPro" id="IPR007296">
    <property type="entry name" value="DUF403"/>
</dbReference>
<feature type="domain" description="Circularly permuted ATP-grasp type 2" evidence="3">
    <location>
        <begin position="103"/>
        <end position="478"/>
    </location>
</feature>
<dbReference type="Pfam" id="PF04168">
    <property type="entry name" value="Alpha-E"/>
    <property type="match status" value="1"/>
</dbReference>
<name>A0A9X2FCQ1_9BACT</name>
<dbReference type="Gene3D" id="3.40.50.11290">
    <property type="match status" value="1"/>
</dbReference>
<evidence type="ECO:0000313" key="5">
    <source>
        <dbReference type="Proteomes" id="UP001155241"/>
    </source>
</evidence>
<keyword evidence="5" id="KW-1185">Reference proteome</keyword>
<feature type="region of interest" description="Disordered" evidence="1">
    <location>
        <begin position="1"/>
        <end position="51"/>
    </location>
</feature>
<reference evidence="4" key="1">
    <citation type="submission" date="2022-06" db="EMBL/GenBank/DDBJ databases">
        <title>Aeoliella straminimaris, a novel planctomycete from sediments.</title>
        <authorList>
            <person name="Vitorino I.R."/>
            <person name="Lage O.M."/>
        </authorList>
    </citation>
    <scope>NUCLEOTIDE SEQUENCE</scope>
    <source>
        <strain evidence="4">ICT_H6.2</strain>
    </source>
</reference>
<feature type="compositionally biased region" description="Basic and acidic residues" evidence="1">
    <location>
        <begin position="35"/>
        <end position="51"/>
    </location>
</feature>
<gene>
    <name evidence="4" type="ORF">NG895_21825</name>
</gene>
<feature type="domain" description="DUF403" evidence="2">
    <location>
        <begin position="528"/>
        <end position="846"/>
    </location>
</feature>
<feature type="compositionally biased region" description="Polar residues" evidence="1">
    <location>
        <begin position="1"/>
        <end position="10"/>
    </location>
</feature>
<dbReference type="RefSeq" id="WP_252854659.1">
    <property type="nucleotide sequence ID" value="NZ_JAMXLR010000076.1"/>
</dbReference>
<organism evidence="4 5">
    <name type="scientific">Aeoliella straminimaris</name>
    <dbReference type="NCBI Taxonomy" id="2954799"/>
    <lineage>
        <taxon>Bacteria</taxon>
        <taxon>Pseudomonadati</taxon>
        <taxon>Planctomycetota</taxon>
        <taxon>Planctomycetia</taxon>
        <taxon>Pirellulales</taxon>
        <taxon>Lacipirellulaceae</taxon>
        <taxon>Aeoliella</taxon>
    </lineage>
</organism>
<evidence type="ECO:0000259" key="2">
    <source>
        <dbReference type="Pfam" id="PF04168"/>
    </source>
</evidence>
<evidence type="ECO:0000259" key="3">
    <source>
        <dbReference type="Pfam" id="PF14403"/>
    </source>
</evidence>
<dbReference type="AlphaFoldDB" id="A0A9X2FCQ1"/>
<dbReference type="InterPro" id="IPR051680">
    <property type="entry name" value="ATP-dep_Glu-Cys_Ligase-2"/>
</dbReference>
<dbReference type="Gene3D" id="3.30.1490.270">
    <property type="match status" value="1"/>
</dbReference>
<evidence type="ECO:0000313" key="4">
    <source>
        <dbReference type="EMBL" id="MCO6046545.1"/>
    </source>
</evidence>
<dbReference type="SUPFAM" id="SSF56059">
    <property type="entry name" value="Glutathione synthetase ATP-binding domain-like"/>
    <property type="match status" value="1"/>
</dbReference>
<evidence type="ECO:0000256" key="1">
    <source>
        <dbReference type="SAM" id="MobiDB-lite"/>
    </source>
</evidence>
<dbReference type="Pfam" id="PF14403">
    <property type="entry name" value="CP_ATPgrasp_2"/>
    <property type="match status" value="1"/>
</dbReference>
<protein>
    <submittedName>
        <fullName evidence="4">Circularly permuted type 2 ATP-grasp protein</fullName>
    </submittedName>
</protein>
<comment type="caution">
    <text evidence="4">The sequence shown here is derived from an EMBL/GenBank/DDBJ whole genome shotgun (WGS) entry which is preliminary data.</text>
</comment>
<dbReference type="PANTHER" id="PTHR34595:SF2">
    <property type="entry name" value="BLR2978 PROTEIN"/>
    <property type="match status" value="1"/>
</dbReference>
<accession>A0A9X2FCQ1</accession>